<protein>
    <submittedName>
        <fullName evidence="2">Uncharacterized protein</fullName>
    </submittedName>
</protein>
<dbReference type="EMBL" id="JBEDNZ010000014">
    <property type="protein sequence ID" value="KAL0829948.1"/>
    <property type="molecule type" value="Genomic_DNA"/>
</dbReference>
<name>A0ABD0SW16_LOXSC</name>
<evidence type="ECO:0000313" key="3">
    <source>
        <dbReference type="Proteomes" id="UP001549921"/>
    </source>
</evidence>
<dbReference type="AlphaFoldDB" id="A0ABD0SW16"/>
<dbReference type="Proteomes" id="UP001549921">
    <property type="component" value="Unassembled WGS sequence"/>
</dbReference>
<sequence length="328" mass="38000">MSQSPSAPRKHNTRSTPKHLLEDNIKVNERLRAKTFTSWYKQMIDHDRQNLVLYLSDDIVLEWFGRTIKTRKKVSSFLKHDMQCSSHGFVSVQNVDKIQNRLERAPSFRKEEKSVGCLLNSPELVVNKTERKRRILRSNCNSPEWAEGCQPLDEVNETDSKRLKGHHIKVDVDPKHGDMTHRNGVKRGYESEDSIDVNSKGDGNLMRRVKRKLVPVTPPNHELGQGDCVPSTSADSDKSHDALNAQLPKLYVECNGFIEFNRTKNNRESDSMKWERKCKIQISYSEDPLNIGEYIIWAMYYTDETKCRRNLLPAFEEVAKEEELKKKG</sequence>
<feature type="compositionally biased region" description="Basic residues" evidence="1">
    <location>
        <begin position="8"/>
        <end position="17"/>
    </location>
</feature>
<evidence type="ECO:0000313" key="2">
    <source>
        <dbReference type="EMBL" id="KAL0829948.1"/>
    </source>
</evidence>
<gene>
    <name evidence="2" type="ORF">ABMA28_003420</name>
</gene>
<reference evidence="2 3" key="1">
    <citation type="submission" date="2024-06" db="EMBL/GenBank/DDBJ databases">
        <title>A chromosome-level genome assembly of beet webworm, Loxostege sticticalis.</title>
        <authorList>
            <person name="Zhang Y."/>
        </authorList>
    </citation>
    <scope>NUCLEOTIDE SEQUENCE [LARGE SCALE GENOMIC DNA]</scope>
    <source>
        <strain evidence="2">AQ028</strain>
        <tissue evidence="2">Male pupae</tissue>
    </source>
</reference>
<feature type="region of interest" description="Disordered" evidence="1">
    <location>
        <begin position="1"/>
        <end position="21"/>
    </location>
</feature>
<feature type="region of interest" description="Disordered" evidence="1">
    <location>
        <begin position="216"/>
        <end position="237"/>
    </location>
</feature>
<accession>A0ABD0SW16</accession>
<evidence type="ECO:0000256" key="1">
    <source>
        <dbReference type="SAM" id="MobiDB-lite"/>
    </source>
</evidence>
<comment type="caution">
    <text evidence="2">The sequence shown here is derived from an EMBL/GenBank/DDBJ whole genome shotgun (WGS) entry which is preliminary data.</text>
</comment>
<organism evidence="2 3">
    <name type="scientific">Loxostege sticticalis</name>
    <name type="common">Beet webworm moth</name>
    <dbReference type="NCBI Taxonomy" id="481309"/>
    <lineage>
        <taxon>Eukaryota</taxon>
        <taxon>Metazoa</taxon>
        <taxon>Ecdysozoa</taxon>
        <taxon>Arthropoda</taxon>
        <taxon>Hexapoda</taxon>
        <taxon>Insecta</taxon>
        <taxon>Pterygota</taxon>
        <taxon>Neoptera</taxon>
        <taxon>Endopterygota</taxon>
        <taxon>Lepidoptera</taxon>
        <taxon>Glossata</taxon>
        <taxon>Ditrysia</taxon>
        <taxon>Pyraloidea</taxon>
        <taxon>Crambidae</taxon>
        <taxon>Pyraustinae</taxon>
        <taxon>Loxostege</taxon>
    </lineage>
</organism>
<proteinExistence type="predicted"/>